<feature type="transmembrane region" description="Helical" evidence="1">
    <location>
        <begin position="12"/>
        <end position="32"/>
    </location>
</feature>
<reference evidence="4" key="1">
    <citation type="submission" date="2016-01" db="EMBL/GenBank/DDBJ databases">
        <title>Draft genome sequence of Thermodesulfovibrio aggregans strain TGE-P1.</title>
        <authorList>
            <person name="Sekiguchi Y."/>
            <person name="Ohashi A."/>
            <person name="Matsuura N."/>
            <person name="Tourlousse M.D."/>
        </authorList>
    </citation>
    <scope>NUCLEOTIDE SEQUENCE [LARGE SCALE GENOMIC DNA]</scope>
    <source>
        <strain evidence="4">TGE-P1</strain>
    </source>
</reference>
<gene>
    <name evidence="3" type="ORF">TAGGR_1276</name>
</gene>
<feature type="domain" description="Signal transduction histidine kinase internal region" evidence="2">
    <location>
        <begin position="156"/>
        <end position="228"/>
    </location>
</feature>
<feature type="transmembrane region" description="Helical" evidence="1">
    <location>
        <begin position="44"/>
        <end position="69"/>
    </location>
</feature>
<dbReference type="AlphaFoldDB" id="A0A0U9HLZ3"/>
<organism evidence="3 4">
    <name type="scientific">Thermodesulfovibrio aggregans</name>
    <dbReference type="NCBI Taxonomy" id="86166"/>
    <lineage>
        <taxon>Bacteria</taxon>
        <taxon>Pseudomonadati</taxon>
        <taxon>Nitrospirota</taxon>
        <taxon>Thermodesulfovibrionia</taxon>
        <taxon>Thermodesulfovibrionales</taxon>
        <taxon>Thermodesulfovibrionaceae</taxon>
        <taxon>Thermodesulfovibrio</taxon>
    </lineage>
</organism>
<feature type="transmembrane region" description="Helical" evidence="1">
    <location>
        <begin position="118"/>
        <end position="138"/>
    </location>
</feature>
<keyword evidence="3" id="KW-0808">Transferase</keyword>
<dbReference type="InterPro" id="IPR050640">
    <property type="entry name" value="Bact_2-comp_sensor_kinase"/>
</dbReference>
<dbReference type="InterPro" id="IPR036890">
    <property type="entry name" value="HATPase_C_sf"/>
</dbReference>
<dbReference type="Gene3D" id="3.30.565.10">
    <property type="entry name" value="Histidine kinase-like ATPase, C-terminal domain"/>
    <property type="match status" value="1"/>
</dbReference>
<dbReference type="STRING" id="86166.TAGGR_1276"/>
<dbReference type="PANTHER" id="PTHR34220:SF7">
    <property type="entry name" value="SENSOR HISTIDINE KINASE YPDA"/>
    <property type="match status" value="1"/>
</dbReference>
<dbReference type="Pfam" id="PF06580">
    <property type="entry name" value="His_kinase"/>
    <property type="match status" value="1"/>
</dbReference>
<keyword evidence="3" id="KW-0418">Kinase</keyword>
<dbReference type="OrthoDB" id="2514702at2"/>
<keyword evidence="1" id="KW-1133">Transmembrane helix</keyword>
<dbReference type="RefSeq" id="WP_059175581.1">
    <property type="nucleotide sequence ID" value="NZ_BCNO01000001.1"/>
</dbReference>
<dbReference type="Proteomes" id="UP000054976">
    <property type="component" value="Unassembled WGS sequence"/>
</dbReference>
<dbReference type="EMBL" id="BCNO01000001">
    <property type="protein sequence ID" value="GAQ94104.1"/>
    <property type="molecule type" value="Genomic_DNA"/>
</dbReference>
<protein>
    <submittedName>
        <fullName evidence="3">Histidine kinase</fullName>
    </submittedName>
</protein>
<evidence type="ECO:0000313" key="3">
    <source>
        <dbReference type="EMBL" id="GAQ94104.1"/>
    </source>
</evidence>
<comment type="caution">
    <text evidence="3">The sequence shown here is derived from an EMBL/GenBank/DDBJ whole genome shotgun (WGS) entry which is preliminary data.</text>
</comment>
<name>A0A0U9HLZ3_9BACT</name>
<keyword evidence="4" id="KW-1185">Reference proteome</keyword>
<evidence type="ECO:0000259" key="2">
    <source>
        <dbReference type="Pfam" id="PF06580"/>
    </source>
</evidence>
<accession>A0A0U9HLZ3</accession>
<dbReference type="GO" id="GO:0000155">
    <property type="term" value="F:phosphorelay sensor kinase activity"/>
    <property type="evidence" value="ECO:0007669"/>
    <property type="project" value="InterPro"/>
</dbReference>
<dbReference type="SUPFAM" id="SSF55874">
    <property type="entry name" value="ATPase domain of HSP90 chaperone/DNA topoisomerase II/histidine kinase"/>
    <property type="match status" value="1"/>
</dbReference>
<dbReference type="PANTHER" id="PTHR34220">
    <property type="entry name" value="SENSOR HISTIDINE KINASE YPDA"/>
    <property type="match status" value="1"/>
</dbReference>
<keyword evidence="1" id="KW-0472">Membrane</keyword>
<keyword evidence="1" id="KW-0812">Transmembrane</keyword>
<dbReference type="GO" id="GO:0016020">
    <property type="term" value="C:membrane"/>
    <property type="evidence" value="ECO:0007669"/>
    <property type="project" value="InterPro"/>
</dbReference>
<dbReference type="InterPro" id="IPR010559">
    <property type="entry name" value="Sig_transdc_His_kin_internal"/>
</dbReference>
<feature type="transmembrane region" description="Helical" evidence="1">
    <location>
        <begin position="76"/>
        <end position="98"/>
    </location>
</feature>
<proteinExistence type="predicted"/>
<evidence type="ECO:0000256" key="1">
    <source>
        <dbReference type="SAM" id="Phobius"/>
    </source>
</evidence>
<evidence type="ECO:0000313" key="4">
    <source>
        <dbReference type="Proteomes" id="UP000054976"/>
    </source>
</evidence>
<sequence length="332" mass="37761">MKKFELKITPLDWILIITVAILFSSSIAIIIYKTLNADWQDGLLVGSILGFCLAIFSILFVTLNNLYILPKISKPYVWWIFSALFSSLAGYIGFYSAFFLVKIFTIPIPENILNNINTLAVFSAFLNYLTGLLIYLFVNMKTKKQELESLLAESRILSLNIQLNSHFLQNVLNSIAELIRIDSEKAEEALIKLSRFLRKVLKEQDIIPISEEVENVKGYVELENLRYGGLIKLKIINSDKAQNILIPRFSIQLLVENAIKHGFTGSELNIEIIFDISNSLCQIKISNDGKPVKDLRFGTGLKNLSRRLKILCNGKLELGDRKKNEFLIKIPI</sequence>